<evidence type="ECO:0000313" key="1">
    <source>
        <dbReference type="EMBL" id="GES88833.1"/>
    </source>
</evidence>
<evidence type="ECO:0000313" key="2">
    <source>
        <dbReference type="Proteomes" id="UP000615446"/>
    </source>
</evidence>
<protein>
    <submittedName>
        <fullName evidence="1">Uncharacterized protein</fullName>
    </submittedName>
</protein>
<dbReference type="EMBL" id="BLAL01000182">
    <property type="protein sequence ID" value="GES88833.1"/>
    <property type="molecule type" value="Genomic_DNA"/>
</dbReference>
<name>A0A8H3QQW8_9GLOM</name>
<accession>A0A8H3QQW8</accession>
<gene>
    <name evidence="1" type="ORF">RCL2_001576100</name>
</gene>
<dbReference type="Proteomes" id="UP000615446">
    <property type="component" value="Unassembled WGS sequence"/>
</dbReference>
<proteinExistence type="predicted"/>
<dbReference type="AlphaFoldDB" id="A0A8H3QQW8"/>
<sequence length="73" mass="8648">MQQHNRNLMIPIKLSIMQMITNISNARKYSIYETTKLKLNRREIMPDETHIQVLLEARMKSPMLRGALNYETS</sequence>
<reference evidence="1" key="1">
    <citation type="submission" date="2019-10" db="EMBL/GenBank/DDBJ databases">
        <title>Conservation and host-specific expression of non-tandemly repeated heterogenous ribosome RNA gene in arbuscular mycorrhizal fungi.</title>
        <authorList>
            <person name="Maeda T."/>
            <person name="Kobayashi Y."/>
            <person name="Nakagawa T."/>
            <person name="Ezawa T."/>
            <person name="Yamaguchi K."/>
            <person name="Bino T."/>
            <person name="Nishimoto Y."/>
            <person name="Shigenobu S."/>
            <person name="Kawaguchi M."/>
        </authorList>
    </citation>
    <scope>NUCLEOTIDE SEQUENCE</scope>
    <source>
        <strain evidence="1">HR1</strain>
    </source>
</reference>
<organism evidence="1 2">
    <name type="scientific">Rhizophagus clarus</name>
    <dbReference type="NCBI Taxonomy" id="94130"/>
    <lineage>
        <taxon>Eukaryota</taxon>
        <taxon>Fungi</taxon>
        <taxon>Fungi incertae sedis</taxon>
        <taxon>Mucoromycota</taxon>
        <taxon>Glomeromycotina</taxon>
        <taxon>Glomeromycetes</taxon>
        <taxon>Glomerales</taxon>
        <taxon>Glomeraceae</taxon>
        <taxon>Rhizophagus</taxon>
    </lineage>
</organism>
<comment type="caution">
    <text evidence="1">The sequence shown here is derived from an EMBL/GenBank/DDBJ whole genome shotgun (WGS) entry which is preliminary data.</text>
</comment>